<dbReference type="GO" id="GO:0032259">
    <property type="term" value="P:methylation"/>
    <property type="evidence" value="ECO:0007669"/>
    <property type="project" value="UniProtKB-KW"/>
</dbReference>
<comment type="similarity">
    <text evidence="1 4">Belongs to the N(4)/N(6)-methyltransferase family.</text>
</comment>
<name>A0A3N2DEG8_9MICO</name>
<dbReference type="Proteomes" id="UP000275356">
    <property type="component" value="Unassembled WGS sequence"/>
</dbReference>
<evidence type="ECO:0000256" key="2">
    <source>
        <dbReference type="ARBA" id="ARBA00022603"/>
    </source>
</evidence>
<dbReference type="PANTHER" id="PTHR13370:SF3">
    <property type="entry name" value="TRNA (GUANINE(10)-N2)-METHYLTRANSFERASE HOMOLOG"/>
    <property type="match status" value="1"/>
</dbReference>
<dbReference type="GO" id="GO:0009007">
    <property type="term" value="F:site-specific DNA-methyltransferase (adenine-specific) activity"/>
    <property type="evidence" value="ECO:0007669"/>
    <property type="project" value="TreeGrafter"/>
</dbReference>
<evidence type="ECO:0000313" key="7">
    <source>
        <dbReference type="EMBL" id="ROR97824.1"/>
    </source>
</evidence>
<dbReference type="RefSeq" id="WP_123739810.1">
    <property type="nucleotide sequence ID" value="NZ_RKHQ01000001.1"/>
</dbReference>
<sequence>MTPYYADDLVTLYHGSMFDVLPELGRFDACITDPPYGTTNLAWDRWPTGWPDAVAEHTDTLWCFGTMRMILARADEFDGWRFGQEIVWLKNAATSMITDRFLRRHENAVHWYRGSWPGQHRALPKVSRTGAPSGTRARPGDDGGPGGDGVFDRHFKPFRPWVDDGTRWMTSVIEAKSEPKRGRLNPTQKPLGVLTPLIQYSVPEGGSVLDPFAGSGSTGIAARHLGRRAVLIEAREEQCEATAARLTKPIEVGFNLEGLTT</sequence>
<keyword evidence="8" id="KW-1185">Reference proteome</keyword>
<organism evidence="7 8">
    <name type="scientific">Salana multivorans</name>
    <dbReference type="NCBI Taxonomy" id="120377"/>
    <lineage>
        <taxon>Bacteria</taxon>
        <taxon>Bacillati</taxon>
        <taxon>Actinomycetota</taxon>
        <taxon>Actinomycetes</taxon>
        <taxon>Micrococcales</taxon>
        <taxon>Beutenbergiaceae</taxon>
        <taxon>Salana</taxon>
    </lineage>
</organism>
<dbReference type="OrthoDB" id="9773060at2"/>
<dbReference type="PRINTS" id="PR00508">
    <property type="entry name" value="S21N4MTFRASE"/>
</dbReference>
<feature type="region of interest" description="Disordered" evidence="5">
    <location>
        <begin position="122"/>
        <end position="149"/>
    </location>
</feature>
<dbReference type="InterPro" id="IPR002052">
    <property type="entry name" value="DNA_methylase_N6_adenine_CS"/>
</dbReference>
<dbReference type="AlphaFoldDB" id="A0A3N2DEG8"/>
<keyword evidence="2 7" id="KW-0489">Methyltransferase</keyword>
<dbReference type="Gene3D" id="3.40.50.150">
    <property type="entry name" value="Vaccinia Virus protein VP39"/>
    <property type="match status" value="1"/>
</dbReference>
<accession>A0A3N2DEG8</accession>
<dbReference type="PANTHER" id="PTHR13370">
    <property type="entry name" value="RNA METHYLASE-RELATED"/>
    <property type="match status" value="1"/>
</dbReference>
<dbReference type="InterPro" id="IPR002941">
    <property type="entry name" value="DNA_methylase_N4/N6"/>
</dbReference>
<dbReference type="GO" id="GO:0003677">
    <property type="term" value="F:DNA binding"/>
    <property type="evidence" value="ECO:0007669"/>
    <property type="project" value="InterPro"/>
</dbReference>
<evidence type="ECO:0000259" key="6">
    <source>
        <dbReference type="Pfam" id="PF01555"/>
    </source>
</evidence>
<dbReference type="GO" id="GO:0005737">
    <property type="term" value="C:cytoplasm"/>
    <property type="evidence" value="ECO:0007669"/>
    <property type="project" value="TreeGrafter"/>
</dbReference>
<dbReference type="EMBL" id="RKHQ01000001">
    <property type="protein sequence ID" value="ROR97824.1"/>
    <property type="molecule type" value="Genomic_DNA"/>
</dbReference>
<proteinExistence type="inferred from homology"/>
<dbReference type="EC" id="2.1.1.-" evidence="4"/>
<reference evidence="7 8" key="1">
    <citation type="submission" date="2018-11" db="EMBL/GenBank/DDBJ databases">
        <title>Sequencing the genomes of 1000 actinobacteria strains.</title>
        <authorList>
            <person name="Klenk H.-P."/>
        </authorList>
    </citation>
    <scope>NUCLEOTIDE SEQUENCE [LARGE SCALE GENOMIC DNA]</scope>
    <source>
        <strain evidence="7 8">DSM 13521</strain>
    </source>
</reference>
<keyword evidence="3 7" id="KW-0808">Transferase</keyword>
<feature type="domain" description="DNA methylase N-4/N-6" evidence="6">
    <location>
        <begin position="28"/>
        <end position="242"/>
    </location>
</feature>
<dbReference type="InterPro" id="IPR029063">
    <property type="entry name" value="SAM-dependent_MTases_sf"/>
</dbReference>
<gene>
    <name evidence="7" type="ORF">EDD28_2433</name>
</gene>
<evidence type="ECO:0000313" key="8">
    <source>
        <dbReference type="Proteomes" id="UP000275356"/>
    </source>
</evidence>
<dbReference type="GO" id="GO:0008170">
    <property type="term" value="F:N-methyltransferase activity"/>
    <property type="evidence" value="ECO:0007669"/>
    <property type="project" value="InterPro"/>
</dbReference>
<dbReference type="SUPFAM" id="SSF53335">
    <property type="entry name" value="S-adenosyl-L-methionine-dependent methyltransferases"/>
    <property type="match status" value="1"/>
</dbReference>
<evidence type="ECO:0000256" key="4">
    <source>
        <dbReference type="RuleBase" id="RU362026"/>
    </source>
</evidence>
<protein>
    <recommendedName>
        <fullName evidence="4">Methyltransferase</fullName>
        <ecNumber evidence="4">2.1.1.-</ecNumber>
    </recommendedName>
</protein>
<dbReference type="InterPro" id="IPR001091">
    <property type="entry name" value="RM_Methyltransferase"/>
</dbReference>
<evidence type="ECO:0000256" key="5">
    <source>
        <dbReference type="SAM" id="MobiDB-lite"/>
    </source>
</evidence>
<comment type="caution">
    <text evidence="7">The sequence shown here is derived from an EMBL/GenBank/DDBJ whole genome shotgun (WGS) entry which is preliminary data.</text>
</comment>
<evidence type="ECO:0000256" key="1">
    <source>
        <dbReference type="ARBA" id="ARBA00006594"/>
    </source>
</evidence>
<evidence type="ECO:0000256" key="3">
    <source>
        <dbReference type="ARBA" id="ARBA00022679"/>
    </source>
</evidence>
<dbReference type="PROSITE" id="PS00092">
    <property type="entry name" value="N6_MTASE"/>
    <property type="match status" value="1"/>
</dbReference>
<dbReference type="Pfam" id="PF01555">
    <property type="entry name" value="N6_N4_Mtase"/>
    <property type="match status" value="1"/>
</dbReference>